<protein>
    <submittedName>
        <fullName evidence="1">AAA family ATPase</fullName>
    </submittedName>
</protein>
<keyword evidence="2" id="KW-1185">Reference proteome</keyword>
<organism evidence="1 2">
    <name type="scientific">Acidithiobacillus montserratensis</name>
    <dbReference type="NCBI Taxonomy" id="2729135"/>
    <lineage>
        <taxon>Bacteria</taxon>
        <taxon>Pseudomonadati</taxon>
        <taxon>Pseudomonadota</taxon>
        <taxon>Acidithiobacillia</taxon>
        <taxon>Acidithiobacillales</taxon>
        <taxon>Acidithiobacillaceae</taxon>
        <taxon>Acidithiobacillus</taxon>
    </lineage>
</organism>
<name>A0ACD5HD59_9PROT</name>
<accession>A0ACD5HD59</accession>
<dbReference type="EMBL" id="CP127526">
    <property type="protein sequence ID" value="XRI72872.1"/>
    <property type="molecule type" value="Genomic_DNA"/>
</dbReference>
<gene>
    <name evidence="1" type="ORF">HHS34_010510</name>
</gene>
<evidence type="ECO:0000313" key="1">
    <source>
        <dbReference type="EMBL" id="XRI72872.1"/>
    </source>
</evidence>
<sequence>MRARGLTPPDGLVPGKYARFPSNGRRSDRAGWCWLYPDLQGAVFGDNRAGWREVWQAKRVAPLSEAEREQTRRLFEAAKAKAEQERQAEQQRAAERARELWNSAKPADPRHPYLVAKGMQPGNLRQHGKALLVPVLSESGDLQSLQFIQPGREKRFLTGGKVQGGRFWLRKPSDGGRILLCEGVATGAALARALPGVGVCVCFSAGNLAPVARTLPRGRVTICGDDDRSTVDNPGRTKAEAAAKETGAKVAFPPFALEEPGGSDWDDYTRLHGIEAARQALQERAKQKPPLFSPIGELLAHPKPIDWVVRGWLERNTTAALIAEPGRGKSFLALDLACCVARGIPWHGCKTKQSSVLYLCGEGRAAMIRRACAWGIVYGDLSSASLYLSAGAVTINDADALTTLQNEIDVLLSPPGLIIIDTLQRSLVGDENSAEAMGGFVRALDTLRERYGCTCLVVHHPSKTVPGEPRGHGSLKGAIDSMAILEPREEGVIVAINPKQRTGDNARPLALKFRTVELPPAWNDEDGEPTTSAILETCDLPASTPKAEKGLGDKQRLALAVLKRLIAEHQRNLAEAGRDTSAAKVELSQWRKVACNESDINPRNFSRLARALEDRGTIAIEGGFVCLAASSASSASNDANEAGASSASYASNAFKHDADDACPEDEANYEDF</sequence>
<evidence type="ECO:0000313" key="2">
    <source>
        <dbReference type="Proteomes" id="UP001195965"/>
    </source>
</evidence>
<dbReference type="Proteomes" id="UP001195965">
    <property type="component" value="Chromosome"/>
</dbReference>
<reference evidence="1 2" key="1">
    <citation type="journal article" date="2021" name="ISME J.">
        <title>Genomic evolution of the class Acidithiobacillia: deep-branching Proteobacteria living in extreme acidic conditions.</title>
        <authorList>
            <person name="Moya-Beltran A."/>
            <person name="Beard S."/>
            <person name="Rojas-Villalobos C."/>
            <person name="Issotta F."/>
            <person name="Gallardo Y."/>
            <person name="Ulloa R."/>
            <person name="Giaveno A."/>
            <person name="Degli Esposti M."/>
            <person name="Johnson D.B."/>
            <person name="Quatrini R."/>
        </authorList>
    </citation>
    <scope>NUCLEOTIDE SEQUENCE [LARGE SCALE GENOMIC DNA]</scope>
    <source>
        <strain evidence="1 2">GG1-14</strain>
    </source>
</reference>
<proteinExistence type="predicted"/>